<sequence>MPPLQSHSVTDKGLYRDNNEDCYLSNPEKGLWAVADGMGGHEAGEVASAIVKRTLAESSIRGRSLEDAIHSSHKAVIKASTTGEGASGMGSTVVALNTDDSDYQVSWVGDSRAYLWTEERDGGRLEQLTVDHSYVQMLLASGAISSEEVDHHPDKNIITQCIGSLETPHIKVDTVRGQWQKQQWIILCSDGLTDEVDNSTMAQILCQARTPKEASQALLNQALDNGGHDNITIQVIESPLFARSPLYKLRDWLPRVTGHDWLDFSLYGLALFSALLIGYWTIR</sequence>
<dbReference type="PANTHER" id="PTHR47992">
    <property type="entry name" value="PROTEIN PHOSPHATASE"/>
    <property type="match status" value="1"/>
</dbReference>
<keyword evidence="4" id="KW-1185">Reference proteome</keyword>
<dbReference type="RefSeq" id="WP_167187304.1">
    <property type="nucleotide sequence ID" value="NZ_JAAONZ010000009.1"/>
</dbReference>
<feature type="domain" description="PPM-type phosphatase" evidence="2">
    <location>
        <begin position="5"/>
        <end position="238"/>
    </location>
</feature>
<evidence type="ECO:0000256" key="1">
    <source>
        <dbReference type="SAM" id="Phobius"/>
    </source>
</evidence>
<dbReference type="InterPro" id="IPR036457">
    <property type="entry name" value="PPM-type-like_dom_sf"/>
</dbReference>
<dbReference type="Pfam" id="PF00481">
    <property type="entry name" value="PP2C"/>
    <property type="match status" value="2"/>
</dbReference>
<proteinExistence type="predicted"/>
<dbReference type="SUPFAM" id="SSF81606">
    <property type="entry name" value="PP2C-like"/>
    <property type="match status" value="1"/>
</dbReference>
<dbReference type="EMBL" id="JAAONZ010000009">
    <property type="protein sequence ID" value="NHO66465.1"/>
    <property type="molecule type" value="Genomic_DNA"/>
</dbReference>
<dbReference type="Gene3D" id="3.60.40.10">
    <property type="entry name" value="PPM-type phosphatase domain"/>
    <property type="match status" value="1"/>
</dbReference>
<dbReference type="SMART" id="SM00331">
    <property type="entry name" value="PP2C_SIG"/>
    <property type="match status" value="1"/>
</dbReference>
<protein>
    <submittedName>
        <fullName evidence="3">Serine/threonine-protein phosphatase</fullName>
    </submittedName>
</protein>
<name>A0A9E5JXQ2_9GAMM</name>
<dbReference type="GO" id="GO:0004722">
    <property type="term" value="F:protein serine/threonine phosphatase activity"/>
    <property type="evidence" value="ECO:0007669"/>
    <property type="project" value="InterPro"/>
</dbReference>
<dbReference type="Proteomes" id="UP000787472">
    <property type="component" value="Unassembled WGS sequence"/>
</dbReference>
<gene>
    <name evidence="3" type="ORF">G8770_13030</name>
</gene>
<keyword evidence="1" id="KW-1133">Transmembrane helix</keyword>
<dbReference type="InterPro" id="IPR001932">
    <property type="entry name" value="PPM-type_phosphatase-like_dom"/>
</dbReference>
<organism evidence="3 4">
    <name type="scientific">Pseudomaricurvus hydrocarbonicus</name>
    <dbReference type="NCBI Taxonomy" id="1470433"/>
    <lineage>
        <taxon>Bacteria</taxon>
        <taxon>Pseudomonadati</taxon>
        <taxon>Pseudomonadota</taxon>
        <taxon>Gammaproteobacteria</taxon>
        <taxon>Cellvibrionales</taxon>
        <taxon>Cellvibrionaceae</taxon>
        <taxon>Pseudomaricurvus</taxon>
    </lineage>
</organism>
<keyword evidence="1" id="KW-0812">Transmembrane</keyword>
<dbReference type="AlphaFoldDB" id="A0A9E5JXQ2"/>
<dbReference type="InterPro" id="IPR015655">
    <property type="entry name" value="PP2C"/>
</dbReference>
<keyword evidence="1" id="KW-0472">Membrane</keyword>
<evidence type="ECO:0000313" key="3">
    <source>
        <dbReference type="EMBL" id="NHO66465.1"/>
    </source>
</evidence>
<feature type="transmembrane region" description="Helical" evidence="1">
    <location>
        <begin position="264"/>
        <end position="282"/>
    </location>
</feature>
<dbReference type="PROSITE" id="PS51746">
    <property type="entry name" value="PPM_2"/>
    <property type="match status" value="1"/>
</dbReference>
<dbReference type="SMART" id="SM00332">
    <property type="entry name" value="PP2Cc"/>
    <property type="match status" value="1"/>
</dbReference>
<dbReference type="CDD" id="cd00143">
    <property type="entry name" value="PP2Cc"/>
    <property type="match status" value="1"/>
</dbReference>
<comment type="caution">
    <text evidence="3">The sequence shown here is derived from an EMBL/GenBank/DDBJ whole genome shotgun (WGS) entry which is preliminary data.</text>
</comment>
<accession>A0A9E5JXQ2</accession>
<evidence type="ECO:0000313" key="4">
    <source>
        <dbReference type="Proteomes" id="UP000787472"/>
    </source>
</evidence>
<evidence type="ECO:0000259" key="2">
    <source>
        <dbReference type="PROSITE" id="PS51746"/>
    </source>
</evidence>
<reference evidence="3" key="1">
    <citation type="submission" date="2020-03" db="EMBL/GenBank/DDBJ databases">
        <authorList>
            <person name="Guo F."/>
        </authorList>
    </citation>
    <scope>NUCLEOTIDE SEQUENCE</scope>
    <source>
        <strain evidence="3">JCM 30134</strain>
    </source>
</reference>